<evidence type="ECO:0000259" key="4">
    <source>
        <dbReference type="Pfam" id="PF02885"/>
    </source>
</evidence>
<dbReference type="NCBIfam" id="TIGR01245">
    <property type="entry name" value="trpD"/>
    <property type="match status" value="1"/>
</dbReference>
<dbReference type="Pfam" id="PF02885">
    <property type="entry name" value="Glycos_trans_3N"/>
    <property type="match status" value="1"/>
</dbReference>
<evidence type="ECO:0000313" key="6">
    <source>
        <dbReference type="Proteomes" id="UP000437748"/>
    </source>
</evidence>
<feature type="domain" description="Glycosyl transferase family 3" evidence="3">
    <location>
        <begin position="81"/>
        <end position="333"/>
    </location>
</feature>
<dbReference type="Proteomes" id="UP000437748">
    <property type="component" value="Unassembled WGS sequence"/>
</dbReference>
<dbReference type="AlphaFoldDB" id="A0A6N6VRS9"/>
<sequence>MIMIIDKNFSPIMEQVFAGRGFSIDEAEALTHSMIDGTLSDVRIAAVLTGFRFLPISEDVIIRILNTIQEKNKIIKDHNLNHIVDCAGTGGDRLTTLNILTTASIVAAGAGANVAKFTGVSVSNKSASSDVFQMLNLSPVQSVEQAYENIKDFKIAFLSSKTFYPTLKHLMDIRKTLGFKTIIDLLFPLANPVPLTGQFIGVYHKDCLPLLINCLKKLNKTRGMIAHGEDGLDEISVCSASYISKLENGKITHEVIKPSDFGIQNHQIKDLLGKDIEYNSRVLIDVLKNQAHPAVMDAVAMNTAATLWCAELCQDLKDGLKLARKAIQSGKALHVFEKWKSISQQ</sequence>
<keyword evidence="2 5" id="KW-0808">Transferase</keyword>
<gene>
    <name evidence="5" type="primary">trpD</name>
    <name evidence="5" type="ORF">GCL60_11405</name>
</gene>
<organism evidence="5 6">
    <name type="scientific">Silvanigrella paludirubra</name>
    <dbReference type="NCBI Taxonomy" id="2499159"/>
    <lineage>
        <taxon>Bacteria</taxon>
        <taxon>Pseudomonadati</taxon>
        <taxon>Bdellovibrionota</taxon>
        <taxon>Oligoflexia</taxon>
        <taxon>Silvanigrellales</taxon>
        <taxon>Silvanigrellaceae</taxon>
        <taxon>Silvanigrella</taxon>
    </lineage>
</organism>
<evidence type="ECO:0000313" key="5">
    <source>
        <dbReference type="EMBL" id="KAB8037773.1"/>
    </source>
</evidence>
<dbReference type="InterPro" id="IPR035902">
    <property type="entry name" value="Nuc_phospho_transferase"/>
</dbReference>
<evidence type="ECO:0000256" key="2">
    <source>
        <dbReference type="ARBA" id="ARBA00022679"/>
    </source>
</evidence>
<keyword evidence="1 5" id="KW-0328">Glycosyltransferase</keyword>
<dbReference type="EC" id="2.4.2.18" evidence="5"/>
<name>A0A6N6VRS9_9BACT</name>
<dbReference type="InterPro" id="IPR005940">
    <property type="entry name" value="Anthranilate_Pribosyl_Tfrase"/>
</dbReference>
<dbReference type="EMBL" id="WFLM01000004">
    <property type="protein sequence ID" value="KAB8037773.1"/>
    <property type="molecule type" value="Genomic_DNA"/>
</dbReference>
<dbReference type="GO" id="GO:0005829">
    <property type="term" value="C:cytosol"/>
    <property type="evidence" value="ECO:0007669"/>
    <property type="project" value="TreeGrafter"/>
</dbReference>
<proteinExistence type="predicted"/>
<keyword evidence="6" id="KW-1185">Reference proteome</keyword>
<dbReference type="GO" id="GO:0000162">
    <property type="term" value="P:L-tryptophan biosynthetic process"/>
    <property type="evidence" value="ECO:0007669"/>
    <property type="project" value="InterPro"/>
</dbReference>
<evidence type="ECO:0000259" key="3">
    <source>
        <dbReference type="Pfam" id="PF00591"/>
    </source>
</evidence>
<evidence type="ECO:0000256" key="1">
    <source>
        <dbReference type="ARBA" id="ARBA00022676"/>
    </source>
</evidence>
<dbReference type="SUPFAM" id="SSF52418">
    <property type="entry name" value="Nucleoside phosphorylase/phosphoribosyltransferase catalytic domain"/>
    <property type="match status" value="1"/>
</dbReference>
<dbReference type="InterPro" id="IPR036320">
    <property type="entry name" value="Glycosyl_Trfase_fam3_N_dom_sf"/>
</dbReference>
<dbReference type="Gene3D" id="3.40.1030.10">
    <property type="entry name" value="Nucleoside phosphorylase/phosphoribosyltransferase catalytic domain"/>
    <property type="match status" value="1"/>
</dbReference>
<dbReference type="GO" id="GO:0004048">
    <property type="term" value="F:anthranilate phosphoribosyltransferase activity"/>
    <property type="evidence" value="ECO:0007669"/>
    <property type="project" value="UniProtKB-EC"/>
</dbReference>
<reference evidence="5 6" key="1">
    <citation type="submission" date="2019-10" db="EMBL/GenBank/DDBJ databases">
        <title>New species of Slilvanegrellaceae.</title>
        <authorList>
            <person name="Pitt A."/>
            <person name="Hahn M.W."/>
        </authorList>
    </citation>
    <scope>NUCLEOTIDE SEQUENCE [LARGE SCALE GENOMIC DNA]</scope>
    <source>
        <strain evidence="5 6">SP-Ram-0.45-NSY-1</strain>
    </source>
</reference>
<dbReference type="PANTHER" id="PTHR43285:SF2">
    <property type="entry name" value="ANTHRANILATE PHOSPHORIBOSYLTRANSFERASE"/>
    <property type="match status" value="1"/>
</dbReference>
<accession>A0A6N6VRS9</accession>
<dbReference type="Gene3D" id="1.20.970.10">
    <property type="entry name" value="Transferase, Pyrimidine Nucleoside Phosphorylase, Chain C"/>
    <property type="match status" value="1"/>
</dbReference>
<dbReference type="Pfam" id="PF00591">
    <property type="entry name" value="Glycos_transf_3"/>
    <property type="match status" value="1"/>
</dbReference>
<comment type="caution">
    <text evidence="5">The sequence shown here is derived from an EMBL/GenBank/DDBJ whole genome shotgun (WGS) entry which is preliminary data.</text>
</comment>
<dbReference type="InterPro" id="IPR017459">
    <property type="entry name" value="Glycosyl_Trfase_fam3_N_dom"/>
</dbReference>
<dbReference type="InterPro" id="IPR000312">
    <property type="entry name" value="Glycosyl_Trfase_fam3"/>
</dbReference>
<dbReference type="SUPFAM" id="SSF47648">
    <property type="entry name" value="Nucleoside phosphorylase/phosphoribosyltransferase N-terminal domain"/>
    <property type="match status" value="1"/>
</dbReference>
<dbReference type="PANTHER" id="PTHR43285">
    <property type="entry name" value="ANTHRANILATE PHOSPHORIBOSYLTRANSFERASE"/>
    <property type="match status" value="1"/>
</dbReference>
<protein>
    <submittedName>
        <fullName evidence="5">Anthranilate phosphoribosyltransferase</fullName>
        <ecNumber evidence="5">2.4.2.18</ecNumber>
    </submittedName>
</protein>
<feature type="domain" description="Glycosyl transferase family 3 N-terminal" evidence="4">
    <location>
        <begin position="11"/>
        <end position="61"/>
    </location>
</feature>